<evidence type="ECO:0000313" key="2">
    <source>
        <dbReference type="EMBL" id="XDO02376.1"/>
    </source>
</evidence>
<dbReference type="InterPro" id="IPR050239">
    <property type="entry name" value="Sigma-70_RNA_pol_init_factors"/>
</dbReference>
<dbReference type="InterPro" id="IPR014284">
    <property type="entry name" value="RNA_pol_sigma-70_dom"/>
</dbReference>
<feature type="domain" description="RNA polymerase sigma-70 region 2" evidence="1">
    <location>
        <begin position="15"/>
        <end position="85"/>
    </location>
</feature>
<organism evidence="2">
    <name type="scientific">Florenciella sp. virus SA2</name>
    <dbReference type="NCBI Taxonomy" id="3240092"/>
    <lineage>
        <taxon>Viruses</taxon>
    </lineage>
</organism>
<dbReference type="NCBIfam" id="TIGR02937">
    <property type="entry name" value="sigma70-ECF"/>
    <property type="match status" value="1"/>
</dbReference>
<proteinExistence type="predicted"/>
<reference evidence="2" key="1">
    <citation type="submission" date="2024-03" db="EMBL/GenBank/DDBJ databases">
        <title>Eukaryotic viruses encode the ribosomal protein eL40.</title>
        <authorList>
            <person name="Thomy J."/>
            <person name="Schvarcz C.R."/>
            <person name="McBeain K.A."/>
            <person name="Edwards K.F."/>
            <person name="Steward G.F."/>
        </authorList>
    </citation>
    <scope>NUCLEOTIDE SEQUENCE</scope>
    <source>
        <strain evidence="2">FloV-SA2</strain>
    </source>
</reference>
<accession>A0AB39J7R3</accession>
<dbReference type="EMBL" id="PP542043">
    <property type="protein sequence ID" value="XDO02376.1"/>
    <property type="molecule type" value="Genomic_DNA"/>
</dbReference>
<dbReference type="Gene3D" id="1.20.140.160">
    <property type="match status" value="1"/>
</dbReference>
<dbReference type="GO" id="GO:0003700">
    <property type="term" value="F:DNA-binding transcription factor activity"/>
    <property type="evidence" value="ECO:0007669"/>
    <property type="project" value="InterPro"/>
</dbReference>
<dbReference type="InterPro" id="IPR013324">
    <property type="entry name" value="RNA_pol_sigma_r3/r4-like"/>
</dbReference>
<name>A0AB39J7R3_9VIRU</name>
<dbReference type="PANTHER" id="PTHR30603">
    <property type="entry name" value="RNA POLYMERASE SIGMA FACTOR RPO"/>
    <property type="match status" value="1"/>
</dbReference>
<dbReference type="PANTHER" id="PTHR30603:SF47">
    <property type="entry name" value="RNA POLYMERASE SIGMA FACTOR SIGD, CHLOROPLASTIC"/>
    <property type="match status" value="1"/>
</dbReference>
<sequence>MKLLYLLSFCFSRQLVNDNIPLIYHFANKYKSKHNLNYDQYNDIVQEGSLGLIRASEKYNATKGAKFSTYGSIWIKSYMSKYMKNSYRKRLFPLNEELITVKYEEKYPELNLDIDLSETEKVILYLRYDRCKSYREISLIIGVNQHTVIKWHRTILLKLKPQTFV</sequence>
<gene>
    <name evidence="2" type="ORF">FloV-SA2_00562</name>
</gene>
<evidence type="ECO:0000259" key="1">
    <source>
        <dbReference type="Pfam" id="PF04542"/>
    </source>
</evidence>
<dbReference type="Pfam" id="PF04542">
    <property type="entry name" value="Sigma70_r2"/>
    <property type="match status" value="1"/>
</dbReference>
<dbReference type="InterPro" id="IPR007627">
    <property type="entry name" value="RNA_pol_sigma70_r2"/>
</dbReference>
<dbReference type="GO" id="GO:0006352">
    <property type="term" value="P:DNA-templated transcription initiation"/>
    <property type="evidence" value="ECO:0007669"/>
    <property type="project" value="InterPro"/>
</dbReference>
<dbReference type="InterPro" id="IPR013325">
    <property type="entry name" value="RNA_pol_sigma_r2"/>
</dbReference>
<dbReference type="Gene3D" id="1.20.120.1810">
    <property type="match status" value="1"/>
</dbReference>
<dbReference type="SUPFAM" id="SSF88946">
    <property type="entry name" value="Sigma2 domain of RNA polymerase sigma factors"/>
    <property type="match status" value="1"/>
</dbReference>
<protein>
    <submittedName>
        <fullName evidence="2">Sigma-70 Family Rna polymerase Sigma Factor</fullName>
    </submittedName>
</protein>
<dbReference type="SUPFAM" id="SSF88659">
    <property type="entry name" value="Sigma3 and sigma4 domains of RNA polymerase sigma factors"/>
    <property type="match status" value="1"/>
</dbReference>